<dbReference type="PANTHER" id="PTHR13890:SF0">
    <property type="entry name" value="MAGNESIUM TRANSPORTER MRS2 HOMOLOG, MITOCHONDRIAL"/>
    <property type="match status" value="1"/>
</dbReference>
<dbReference type="Gene3D" id="2.40.128.330">
    <property type="match status" value="1"/>
</dbReference>
<proteinExistence type="predicted"/>
<feature type="transmembrane region" description="Helical" evidence="11">
    <location>
        <begin position="400"/>
        <end position="420"/>
    </location>
</feature>
<evidence type="ECO:0000256" key="9">
    <source>
        <dbReference type="SAM" id="Coils"/>
    </source>
</evidence>
<sequence>MNKLINNNFIKKCINNNNNKTLISQQTNNIVRNFTKVNLSTPFISNPVNNNNKDNNNNINNNNNNNNEVNHNDNDDDDDNSNIGTIGKDNIDIINKEKKEKIFSSTSTSTLNSKSTSMGKIFDEESFSTKSSQLNQNPSSFTTDGLKSLNVLTIDINGNKSEERFYKGSLSNELKLQARDLRTIDPSFPPQMPTILVRDKVILISIGCVRAIVQYNRVLLFDTANVQLRDETVSGIHESLTSQGTEYLPLPFEFKVFESILDLICKKLEFEFRRMQSLIEKELQMLNENPEHNLEELLLYHKKGLSQFEVKIKEIIDAITDLLESDEDMALMYLSFRHATGGARKKNQHDEIEILLETYTRQLELLSSNILQLKETLNSTEEFVNFQLDTARNKMMRMNLMLSLVTISTGLGGVITGTFGMNLFSGFEQHPLAFPIACGSIACVGCLTFIGLKFYCQVKNILPYTKKTPAHLALGLGFRNDSFINPLRDNLILKEQSQQILKEQQALFSGSNNNNSNNIHHNNNNTNNYNNNNNNNNNNNSNNNNNNNNSIIKGNIQYHKDLDLSGSEQNQIDKQNKKIQKVNKIQQFQQAQQQFQQELSNQYIVELQQQIQQQHQQIEKLQELQYQLITNQQSTQLSQQRILSNNLLSTNESTNDDASIIEDDLTTNSNQFVPLSSKASLLQSDQQPQLQQPNHQIKSSIPNKKSDHPPPISPNLLSFWKVLQEESVITSNDNKKNQK</sequence>
<evidence type="ECO:0000256" key="3">
    <source>
        <dbReference type="ARBA" id="ARBA00022692"/>
    </source>
</evidence>
<dbReference type="GO" id="GO:0015095">
    <property type="term" value="F:magnesium ion transmembrane transporter activity"/>
    <property type="evidence" value="ECO:0007669"/>
    <property type="project" value="TreeGrafter"/>
</dbReference>
<protein>
    <recommendedName>
        <fullName evidence="14">Magnesium transporter</fullName>
    </recommendedName>
</protein>
<keyword evidence="13" id="KW-1185">Reference proteome</keyword>
<comment type="caution">
    <text evidence="12">The sequence shown here is derived from an EMBL/GenBank/DDBJ whole genome shotgun (WGS) entry which is preliminary data.</text>
</comment>
<feature type="region of interest" description="Disordered" evidence="10">
    <location>
        <begin position="682"/>
        <end position="716"/>
    </location>
</feature>
<organism evidence="12 13">
    <name type="scientific">Dictyostelium firmibasis</name>
    <dbReference type="NCBI Taxonomy" id="79012"/>
    <lineage>
        <taxon>Eukaryota</taxon>
        <taxon>Amoebozoa</taxon>
        <taxon>Evosea</taxon>
        <taxon>Eumycetozoa</taxon>
        <taxon>Dictyostelia</taxon>
        <taxon>Dictyosteliales</taxon>
        <taxon>Dictyosteliaceae</taxon>
        <taxon>Dictyostelium</taxon>
    </lineage>
</organism>
<dbReference type="Proteomes" id="UP001344447">
    <property type="component" value="Unassembled WGS sequence"/>
</dbReference>
<keyword evidence="2" id="KW-0813">Transport</keyword>
<evidence type="ECO:0000256" key="7">
    <source>
        <dbReference type="ARBA" id="ARBA00023065"/>
    </source>
</evidence>
<gene>
    <name evidence="12" type="ORF">RB653_002381</name>
</gene>
<reference evidence="12 13" key="1">
    <citation type="submission" date="2023-11" db="EMBL/GenBank/DDBJ databases">
        <title>Dfirmibasis_genome.</title>
        <authorList>
            <person name="Edelbroek B."/>
            <person name="Kjellin J."/>
            <person name="Jerlstrom-Hultqvist J."/>
            <person name="Soderbom F."/>
        </authorList>
    </citation>
    <scope>NUCLEOTIDE SEQUENCE [LARGE SCALE GENOMIC DNA]</scope>
    <source>
        <strain evidence="12 13">TNS-C-14</strain>
    </source>
</reference>
<comment type="subcellular location">
    <subcellularLocation>
        <location evidence="1">Membrane</location>
        <topology evidence="1">Multi-pass membrane protein</topology>
    </subcellularLocation>
</comment>
<keyword evidence="8 11" id="KW-0472">Membrane</keyword>
<keyword evidence="6 11" id="KW-1133">Transmembrane helix</keyword>
<evidence type="ECO:0000256" key="11">
    <source>
        <dbReference type="SAM" id="Phobius"/>
    </source>
</evidence>
<name>A0AAN7U2V8_9MYCE</name>
<feature type="region of interest" description="Disordered" evidence="10">
    <location>
        <begin position="41"/>
        <end position="87"/>
    </location>
</feature>
<feature type="coiled-coil region" evidence="9">
    <location>
        <begin position="349"/>
        <end position="376"/>
    </location>
</feature>
<dbReference type="Gene3D" id="1.20.58.340">
    <property type="entry name" value="Magnesium transport protein CorA, transmembrane region"/>
    <property type="match status" value="1"/>
</dbReference>
<dbReference type="CDD" id="cd12823">
    <property type="entry name" value="Mrs2_Mfm1p-like"/>
    <property type="match status" value="1"/>
</dbReference>
<feature type="compositionally biased region" description="Polar residues" evidence="10">
    <location>
        <begin position="694"/>
        <end position="703"/>
    </location>
</feature>
<keyword evidence="4" id="KW-0460">Magnesium</keyword>
<evidence type="ECO:0000256" key="10">
    <source>
        <dbReference type="SAM" id="MobiDB-lite"/>
    </source>
</evidence>
<keyword evidence="5" id="KW-0809">Transit peptide</keyword>
<evidence type="ECO:0000256" key="6">
    <source>
        <dbReference type="ARBA" id="ARBA00022989"/>
    </source>
</evidence>
<evidence type="ECO:0008006" key="14">
    <source>
        <dbReference type="Google" id="ProtNLM"/>
    </source>
</evidence>
<feature type="compositionally biased region" description="Low complexity" evidence="10">
    <location>
        <begin position="511"/>
        <end position="550"/>
    </location>
</feature>
<accession>A0AAN7U2V8</accession>
<evidence type="ECO:0000256" key="5">
    <source>
        <dbReference type="ARBA" id="ARBA00022946"/>
    </source>
</evidence>
<evidence type="ECO:0000313" key="13">
    <source>
        <dbReference type="Proteomes" id="UP001344447"/>
    </source>
</evidence>
<feature type="compositionally biased region" description="Low complexity" evidence="10">
    <location>
        <begin position="682"/>
        <end position="693"/>
    </location>
</feature>
<feature type="region of interest" description="Disordered" evidence="10">
    <location>
        <begin position="509"/>
        <end position="552"/>
    </location>
</feature>
<dbReference type="AlphaFoldDB" id="A0AAN7U2V8"/>
<evidence type="ECO:0000313" key="12">
    <source>
        <dbReference type="EMBL" id="KAK5577440.1"/>
    </source>
</evidence>
<evidence type="ECO:0000256" key="1">
    <source>
        <dbReference type="ARBA" id="ARBA00004141"/>
    </source>
</evidence>
<feature type="transmembrane region" description="Helical" evidence="11">
    <location>
        <begin position="432"/>
        <end position="456"/>
    </location>
</feature>
<keyword evidence="9" id="KW-0175">Coiled coil</keyword>
<dbReference type="PANTHER" id="PTHR13890">
    <property type="entry name" value="RNA SPLICING PROTEIN MRS2, MITOCHONDRIAL"/>
    <property type="match status" value="1"/>
</dbReference>
<dbReference type="GO" id="GO:0005743">
    <property type="term" value="C:mitochondrial inner membrane"/>
    <property type="evidence" value="ECO:0007669"/>
    <property type="project" value="TreeGrafter"/>
</dbReference>
<feature type="compositionally biased region" description="Low complexity" evidence="10">
    <location>
        <begin position="49"/>
        <end position="69"/>
    </location>
</feature>
<dbReference type="InterPro" id="IPR039204">
    <property type="entry name" value="MRS2-like"/>
</dbReference>
<evidence type="ECO:0000256" key="2">
    <source>
        <dbReference type="ARBA" id="ARBA00022448"/>
    </source>
</evidence>
<dbReference type="GO" id="GO:0045016">
    <property type="term" value="P:mitochondrial magnesium ion transmembrane transport"/>
    <property type="evidence" value="ECO:0007669"/>
    <property type="project" value="TreeGrafter"/>
</dbReference>
<evidence type="ECO:0000256" key="8">
    <source>
        <dbReference type="ARBA" id="ARBA00023136"/>
    </source>
</evidence>
<keyword evidence="3 11" id="KW-0812">Transmembrane</keyword>
<evidence type="ECO:0000256" key="4">
    <source>
        <dbReference type="ARBA" id="ARBA00022842"/>
    </source>
</evidence>
<dbReference type="Pfam" id="PF22099">
    <property type="entry name" value="MRS2-like"/>
    <property type="match status" value="1"/>
</dbReference>
<dbReference type="EMBL" id="JAVFKY010000004">
    <property type="protein sequence ID" value="KAK5577440.1"/>
    <property type="molecule type" value="Genomic_DNA"/>
</dbReference>
<keyword evidence="7" id="KW-0406">Ion transport</keyword>